<dbReference type="EMBL" id="FQVB01000053">
    <property type="protein sequence ID" value="SHG24791.1"/>
    <property type="molecule type" value="Genomic_DNA"/>
</dbReference>
<evidence type="ECO:0000313" key="9">
    <source>
        <dbReference type="Proteomes" id="UP000184076"/>
    </source>
</evidence>
<keyword evidence="6" id="KW-0378">Hydrolase</keyword>
<dbReference type="FunFam" id="3.40.50.1450:FF:000002">
    <property type="entry name" value="Hydrogenase 1 maturation protease"/>
    <property type="match status" value="1"/>
</dbReference>
<dbReference type="NCBIfam" id="TIGR00140">
    <property type="entry name" value="hupD"/>
    <property type="match status" value="1"/>
</dbReference>
<dbReference type="OrthoDB" id="9792731at2"/>
<keyword evidence="3 8" id="KW-0645">Protease</keyword>
<keyword evidence="9" id="KW-1185">Reference proteome</keyword>
<dbReference type="PRINTS" id="PR00446">
    <property type="entry name" value="HYDRGNUPTAKE"/>
</dbReference>
<dbReference type="Pfam" id="PF01750">
    <property type="entry name" value="HycI"/>
    <property type="match status" value="1"/>
</dbReference>
<dbReference type="Proteomes" id="UP000184076">
    <property type="component" value="Unassembled WGS sequence"/>
</dbReference>
<feature type="binding site" evidence="7">
    <location>
        <position position="95"/>
    </location>
    <ligand>
        <name>Ni(2+)</name>
        <dbReference type="ChEBI" id="CHEBI:49786"/>
    </ligand>
</feature>
<dbReference type="GO" id="GO:0016485">
    <property type="term" value="P:protein processing"/>
    <property type="evidence" value="ECO:0007669"/>
    <property type="project" value="InterPro"/>
</dbReference>
<evidence type="ECO:0000256" key="6">
    <source>
        <dbReference type="ARBA" id="ARBA00022801"/>
    </source>
</evidence>
<keyword evidence="2 7" id="KW-0533">Nickel</keyword>
<name>A0A1M5I973_9BACT</name>
<dbReference type="GO" id="GO:0008047">
    <property type="term" value="F:enzyme activator activity"/>
    <property type="evidence" value="ECO:0007669"/>
    <property type="project" value="InterPro"/>
</dbReference>
<dbReference type="GO" id="GO:0004190">
    <property type="term" value="F:aspartic-type endopeptidase activity"/>
    <property type="evidence" value="ECO:0007669"/>
    <property type="project" value="UniProtKB-KW"/>
</dbReference>
<organism evidence="8 9">
    <name type="scientific">Desulfacinum infernum DSM 9756</name>
    <dbReference type="NCBI Taxonomy" id="1121391"/>
    <lineage>
        <taxon>Bacteria</taxon>
        <taxon>Pseudomonadati</taxon>
        <taxon>Thermodesulfobacteriota</taxon>
        <taxon>Syntrophobacteria</taxon>
        <taxon>Syntrophobacterales</taxon>
        <taxon>Syntrophobacteraceae</taxon>
        <taxon>Desulfacinum</taxon>
    </lineage>
</organism>
<comment type="similarity">
    <text evidence="1">Belongs to the peptidase A31 family.</text>
</comment>
<proteinExistence type="inferred from homology"/>
<sequence length="167" mass="18006">METNRILVLGVGNILLKDEGVGVRLVERLGATYTFSENVELMDGGTLGLRLLDPITQADHVIVIDAVQNGGVPGTVYRLPAEALNKRVTFKNSIHQLDLLETLAYAEVLGHRPSAVIVGVEPQDISPWGTELTDGVAAAVPELERLVLEEIRKAGGSWAPKYCGPQK</sequence>
<evidence type="ECO:0000313" key="8">
    <source>
        <dbReference type="EMBL" id="SHG24791.1"/>
    </source>
</evidence>
<dbReference type="PANTHER" id="PTHR30302">
    <property type="entry name" value="HYDROGENASE 1 MATURATION PROTEASE"/>
    <property type="match status" value="1"/>
</dbReference>
<reference evidence="9" key="1">
    <citation type="submission" date="2016-11" db="EMBL/GenBank/DDBJ databases">
        <authorList>
            <person name="Varghese N."/>
            <person name="Submissions S."/>
        </authorList>
    </citation>
    <scope>NUCLEOTIDE SEQUENCE [LARGE SCALE GENOMIC DNA]</scope>
    <source>
        <strain evidence="9">DSM 9756</strain>
    </source>
</reference>
<evidence type="ECO:0000256" key="1">
    <source>
        <dbReference type="ARBA" id="ARBA00006814"/>
    </source>
</evidence>
<evidence type="ECO:0000256" key="4">
    <source>
        <dbReference type="ARBA" id="ARBA00022723"/>
    </source>
</evidence>
<evidence type="ECO:0000256" key="7">
    <source>
        <dbReference type="PIRSR" id="PIRSR604419-1"/>
    </source>
</evidence>
<dbReference type="PANTHER" id="PTHR30302:SF1">
    <property type="entry name" value="HYDROGENASE 2 MATURATION PROTEASE"/>
    <property type="match status" value="1"/>
</dbReference>
<dbReference type="RefSeq" id="WP_073041898.1">
    <property type="nucleotide sequence ID" value="NZ_FQVB01000053.1"/>
</dbReference>
<protein>
    <submittedName>
        <fullName evidence="8">Hydrogenase maturation protease</fullName>
    </submittedName>
</protein>
<dbReference type="SUPFAM" id="SSF53163">
    <property type="entry name" value="HybD-like"/>
    <property type="match status" value="1"/>
</dbReference>
<dbReference type="InterPro" id="IPR023430">
    <property type="entry name" value="Pept_HybD-like_dom_sf"/>
</dbReference>
<evidence type="ECO:0000256" key="2">
    <source>
        <dbReference type="ARBA" id="ARBA00022596"/>
    </source>
</evidence>
<dbReference type="CDD" id="cd06062">
    <property type="entry name" value="H2MP_MemB-H2up"/>
    <property type="match status" value="1"/>
</dbReference>
<dbReference type="STRING" id="1121391.SAMN02745206_03547"/>
<accession>A0A1M5I973</accession>
<evidence type="ECO:0000256" key="3">
    <source>
        <dbReference type="ARBA" id="ARBA00022670"/>
    </source>
</evidence>
<dbReference type="InterPro" id="IPR004419">
    <property type="entry name" value="Pept_A31_hyd_express"/>
</dbReference>
<dbReference type="NCBIfam" id="TIGR00072">
    <property type="entry name" value="hydrog_prot"/>
    <property type="match status" value="1"/>
</dbReference>
<keyword evidence="4 7" id="KW-0479">Metal-binding</keyword>
<dbReference type="GO" id="GO:0046872">
    <property type="term" value="F:metal ion binding"/>
    <property type="evidence" value="ECO:0007669"/>
    <property type="project" value="UniProtKB-KW"/>
</dbReference>
<dbReference type="AlphaFoldDB" id="A0A1M5I973"/>
<keyword evidence="5" id="KW-0064">Aspartyl protease</keyword>
<feature type="binding site" evidence="7">
    <location>
        <position position="65"/>
    </location>
    <ligand>
        <name>Ni(2+)</name>
        <dbReference type="ChEBI" id="CHEBI:49786"/>
    </ligand>
</feature>
<feature type="binding site" evidence="7">
    <location>
        <position position="19"/>
    </location>
    <ligand>
        <name>Ni(2+)</name>
        <dbReference type="ChEBI" id="CHEBI:49786"/>
    </ligand>
</feature>
<gene>
    <name evidence="8" type="ORF">SAMN02745206_03547</name>
</gene>
<dbReference type="Gene3D" id="3.40.50.1450">
    <property type="entry name" value="HybD-like"/>
    <property type="match status" value="1"/>
</dbReference>
<dbReference type="InterPro" id="IPR000671">
    <property type="entry name" value="Peptidase_A31"/>
</dbReference>
<evidence type="ECO:0000256" key="5">
    <source>
        <dbReference type="ARBA" id="ARBA00022750"/>
    </source>
</evidence>